<dbReference type="InterPro" id="IPR002182">
    <property type="entry name" value="NB-ARC"/>
</dbReference>
<evidence type="ECO:0000256" key="4">
    <source>
        <dbReference type="ARBA" id="ARBA00022840"/>
    </source>
</evidence>
<gene>
    <name evidence="7" type="ORF">E3N88_07674</name>
</gene>
<dbReference type="Proteomes" id="UP000326396">
    <property type="component" value="Linkage Group LG12"/>
</dbReference>
<sequence length="250" mass="28280">MATNSSVSNIIALVVPVFKSQNEDHHSFLTFHQINMDGFRAVQIVPYSKLDRGKTRLISDHLKTNSLQKLAPYNGIGSKIQTLQRSLSQIQCVLTDASEKETTNQSVKQWLHDLQHLAYDIDDVLDDLATDAMHRELTDAETHTSKSVTGVNKEFADLNLLQVDLRNHLREKRFILVLDDVWAESCEDWETLVTPFHACAPGSKIIMTTRKDNFLKKLGYNHLIQHLQCLSREDALSLVALHALGVNNLV</sequence>
<proteinExistence type="predicted"/>
<dbReference type="Pfam" id="PF18052">
    <property type="entry name" value="Rx_N"/>
    <property type="match status" value="1"/>
</dbReference>
<evidence type="ECO:0000256" key="3">
    <source>
        <dbReference type="ARBA" id="ARBA00022821"/>
    </source>
</evidence>
<dbReference type="Pfam" id="PF00931">
    <property type="entry name" value="NB-ARC"/>
    <property type="match status" value="1"/>
</dbReference>
<feature type="domain" description="NB-ARC" evidence="5">
    <location>
        <begin position="146"/>
        <end position="241"/>
    </location>
</feature>
<evidence type="ECO:0000259" key="6">
    <source>
        <dbReference type="Pfam" id="PF18052"/>
    </source>
</evidence>
<dbReference type="PANTHER" id="PTHR36766:SF61">
    <property type="entry name" value="NB-ARC DOMAIN DISEASE RESISTANCE PROTEIN"/>
    <property type="match status" value="1"/>
</dbReference>
<dbReference type="GO" id="GO:0006952">
    <property type="term" value="P:defense response"/>
    <property type="evidence" value="ECO:0007669"/>
    <property type="project" value="UniProtKB-KW"/>
</dbReference>
<evidence type="ECO:0008006" key="9">
    <source>
        <dbReference type="Google" id="ProtNLM"/>
    </source>
</evidence>
<keyword evidence="4" id="KW-0067">ATP-binding</keyword>
<keyword evidence="1" id="KW-0677">Repeat</keyword>
<dbReference type="EMBL" id="SZYD01000004">
    <property type="protein sequence ID" value="KAD6452969.1"/>
    <property type="molecule type" value="Genomic_DNA"/>
</dbReference>
<evidence type="ECO:0000259" key="5">
    <source>
        <dbReference type="Pfam" id="PF00931"/>
    </source>
</evidence>
<reference evidence="7 8" key="1">
    <citation type="submission" date="2019-05" db="EMBL/GenBank/DDBJ databases">
        <title>Mikania micrantha, genome provides insights into the molecular mechanism of rapid growth.</title>
        <authorList>
            <person name="Liu B."/>
        </authorList>
    </citation>
    <scope>NUCLEOTIDE SEQUENCE [LARGE SCALE GENOMIC DNA]</scope>
    <source>
        <strain evidence="7">NLD-2019</strain>
        <tissue evidence="7">Leaf</tissue>
    </source>
</reference>
<dbReference type="GO" id="GO:0043531">
    <property type="term" value="F:ADP binding"/>
    <property type="evidence" value="ECO:0007669"/>
    <property type="project" value="InterPro"/>
</dbReference>
<dbReference type="InterPro" id="IPR027417">
    <property type="entry name" value="P-loop_NTPase"/>
</dbReference>
<comment type="caution">
    <text evidence="7">The sequence shown here is derived from an EMBL/GenBank/DDBJ whole genome shotgun (WGS) entry which is preliminary data.</text>
</comment>
<dbReference type="InterPro" id="IPR041118">
    <property type="entry name" value="Rx_N"/>
</dbReference>
<keyword evidence="8" id="KW-1185">Reference proteome</keyword>
<evidence type="ECO:0000256" key="2">
    <source>
        <dbReference type="ARBA" id="ARBA00022741"/>
    </source>
</evidence>
<feature type="domain" description="Disease resistance N-terminal" evidence="6">
    <location>
        <begin position="73"/>
        <end position="143"/>
    </location>
</feature>
<organism evidence="7 8">
    <name type="scientific">Mikania micrantha</name>
    <name type="common">bitter vine</name>
    <dbReference type="NCBI Taxonomy" id="192012"/>
    <lineage>
        <taxon>Eukaryota</taxon>
        <taxon>Viridiplantae</taxon>
        <taxon>Streptophyta</taxon>
        <taxon>Embryophyta</taxon>
        <taxon>Tracheophyta</taxon>
        <taxon>Spermatophyta</taxon>
        <taxon>Magnoliopsida</taxon>
        <taxon>eudicotyledons</taxon>
        <taxon>Gunneridae</taxon>
        <taxon>Pentapetalae</taxon>
        <taxon>asterids</taxon>
        <taxon>campanulids</taxon>
        <taxon>Asterales</taxon>
        <taxon>Asteraceae</taxon>
        <taxon>Asteroideae</taxon>
        <taxon>Heliantheae alliance</taxon>
        <taxon>Eupatorieae</taxon>
        <taxon>Mikania</taxon>
    </lineage>
</organism>
<dbReference type="PANTHER" id="PTHR36766">
    <property type="entry name" value="PLANT BROAD-SPECTRUM MILDEW RESISTANCE PROTEIN RPW8"/>
    <property type="match status" value="1"/>
</dbReference>
<keyword evidence="2" id="KW-0547">Nucleotide-binding</keyword>
<evidence type="ECO:0000313" key="8">
    <source>
        <dbReference type="Proteomes" id="UP000326396"/>
    </source>
</evidence>
<accession>A0A5N6PE22</accession>
<dbReference type="SUPFAM" id="SSF52540">
    <property type="entry name" value="P-loop containing nucleoside triphosphate hydrolases"/>
    <property type="match status" value="1"/>
</dbReference>
<dbReference type="GO" id="GO:0005524">
    <property type="term" value="F:ATP binding"/>
    <property type="evidence" value="ECO:0007669"/>
    <property type="project" value="UniProtKB-KW"/>
</dbReference>
<dbReference type="AlphaFoldDB" id="A0A5N6PE22"/>
<keyword evidence="3" id="KW-0611">Plant defense</keyword>
<protein>
    <recommendedName>
        <fullName evidence="9">NB-ARC domain-containing protein</fullName>
    </recommendedName>
</protein>
<dbReference type="OrthoDB" id="37484at2759"/>
<name>A0A5N6PE22_9ASTR</name>
<dbReference type="Gene3D" id="1.20.5.4130">
    <property type="match status" value="1"/>
</dbReference>
<evidence type="ECO:0000313" key="7">
    <source>
        <dbReference type="EMBL" id="KAD6452969.1"/>
    </source>
</evidence>
<evidence type="ECO:0000256" key="1">
    <source>
        <dbReference type="ARBA" id="ARBA00022737"/>
    </source>
</evidence>